<name>A0AC34G8Y7_9BILA</name>
<dbReference type="Proteomes" id="UP000887579">
    <property type="component" value="Unplaced"/>
</dbReference>
<accession>A0AC34G8Y7</accession>
<protein>
    <submittedName>
        <fullName evidence="2">CUE domain-containing protein</fullName>
    </submittedName>
</protein>
<proteinExistence type="predicted"/>
<reference evidence="2" key="1">
    <citation type="submission" date="2022-11" db="UniProtKB">
        <authorList>
            <consortium name="WormBaseParasite"/>
        </authorList>
    </citation>
    <scope>IDENTIFICATION</scope>
</reference>
<dbReference type="WBParaSite" id="ES5_v2.g26197.t1">
    <property type="protein sequence ID" value="ES5_v2.g26197.t1"/>
    <property type="gene ID" value="ES5_v2.g26197"/>
</dbReference>
<organism evidence="1 2">
    <name type="scientific">Panagrolaimus sp. ES5</name>
    <dbReference type="NCBI Taxonomy" id="591445"/>
    <lineage>
        <taxon>Eukaryota</taxon>
        <taxon>Metazoa</taxon>
        <taxon>Ecdysozoa</taxon>
        <taxon>Nematoda</taxon>
        <taxon>Chromadorea</taxon>
        <taxon>Rhabditida</taxon>
        <taxon>Tylenchina</taxon>
        <taxon>Panagrolaimomorpha</taxon>
        <taxon>Panagrolaimoidea</taxon>
        <taxon>Panagrolaimidae</taxon>
        <taxon>Panagrolaimus</taxon>
    </lineage>
</organism>
<evidence type="ECO:0000313" key="2">
    <source>
        <dbReference type="WBParaSite" id="ES5_v2.g26197.t1"/>
    </source>
</evidence>
<sequence>MDDWVFDEREQETLNSNDPVIRGPFSFLVEMFKDVPAHTIYYVFSSFNHNLDAATSYLSANTQSLCTTQPQTTEPSEPTVTYPDSPTSPPSDPYSPLQDIPQPHLPQEYSDSSLPPPSTQRVASLLPRPPTQRVASSLPPPPTQHVLSPPSGSQNTNESLDNSNSSLDESSYKKLVSKTVRVDKKICKLDDLKKNCILDDLKKKEERLRRRLNGAV</sequence>
<evidence type="ECO:0000313" key="1">
    <source>
        <dbReference type="Proteomes" id="UP000887579"/>
    </source>
</evidence>